<name>A0ABM8XC68_9BURK</name>
<accession>A0ABM8XC68</accession>
<gene>
    <name evidence="1" type="ORF">LMG32289_03870</name>
</gene>
<evidence type="ECO:0008006" key="3">
    <source>
        <dbReference type="Google" id="ProtNLM"/>
    </source>
</evidence>
<keyword evidence="2" id="KW-1185">Reference proteome</keyword>
<dbReference type="EMBL" id="CAJZAG010000007">
    <property type="protein sequence ID" value="CAG9177668.1"/>
    <property type="molecule type" value="Genomic_DNA"/>
</dbReference>
<evidence type="ECO:0000313" key="1">
    <source>
        <dbReference type="EMBL" id="CAG9177668.1"/>
    </source>
</evidence>
<evidence type="ECO:0000313" key="2">
    <source>
        <dbReference type="Proteomes" id="UP000706525"/>
    </source>
</evidence>
<organism evidence="1 2">
    <name type="scientific">Cupriavidus pampae</name>
    <dbReference type="NCBI Taxonomy" id="659251"/>
    <lineage>
        <taxon>Bacteria</taxon>
        <taxon>Pseudomonadati</taxon>
        <taxon>Pseudomonadota</taxon>
        <taxon>Betaproteobacteria</taxon>
        <taxon>Burkholderiales</taxon>
        <taxon>Burkholderiaceae</taxon>
        <taxon>Cupriavidus</taxon>
    </lineage>
</organism>
<comment type="caution">
    <text evidence="1">The sequence shown here is derived from an EMBL/GenBank/DDBJ whole genome shotgun (WGS) entry which is preliminary data.</text>
</comment>
<dbReference type="Proteomes" id="UP000706525">
    <property type="component" value="Unassembled WGS sequence"/>
</dbReference>
<protein>
    <recommendedName>
        <fullName evidence="3">TFIIS-type domain-containing protein</fullName>
    </recommendedName>
</protein>
<proteinExistence type="predicted"/>
<sequence length="95" mass="10789">MLSFSVSDLVKLLEQLPVWKQVIGLVKEVEALKKRVEMLEKSQTQTPKGDECPRCHGLSYKLERTEADPTFGDMGVQRRVYVCGSCGHSEYKQLT</sequence>
<reference evidence="1 2" key="1">
    <citation type="submission" date="2021-08" db="EMBL/GenBank/DDBJ databases">
        <authorList>
            <person name="Peeters C."/>
        </authorList>
    </citation>
    <scope>NUCLEOTIDE SEQUENCE [LARGE SCALE GENOMIC DNA]</scope>
    <source>
        <strain evidence="1 2">LMG 32289</strain>
    </source>
</reference>
<dbReference type="RefSeq" id="WP_223991167.1">
    <property type="nucleotide sequence ID" value="NZ_CAJZAG010000007.1"/>
</dbReference>